<dbReference type="eggNOG" id="COG0116">
    <property type="taxonomic scope" value="Bacteria"/>
</dbReference>
<accession>E1X0A3</accession>
<evidence type="ECO:0000313" key="2">
    <source>
        <dbReference type="EMBL" id="CBW26331.1"/>
    </source>
</evidence>
<dbReference type="InterPro" id="IPR029063">
    <property type="entry name" value="SAM-dependent_MTases_sf"/>
</dbReference>
<feature type="domain" description="Ribosomal RNA large subunit methyltransferase K/L-like methyltransferase" evidence="1">
    <location>
        <begin position="172"/>
        <end position="333"/>
    </location>
</feature>
<reference evidence="3" key="1">
    <citation type="journal article" date="2013" name="ISME J.">
        <title>A small predatory core genome in the divergent marine Bacteriovorax marinus SJ and the terrestrial Bdellovibrio bacteriovorus.</title>
        <authorList>
            <person name="Crossman L.C."/>
            <person name="Chen H."/>
            <person name="Cerdeno-Tarraga A.M."/>
            <person name="Brooks K."/>
            <person name="Quail M.A."/>
            <person name="Pineiro S.A."/>
            <person name="Hobley L."/>
            <person name="Sockett R.E."/>
            <person name="Bentley S.D."/>
            <person name="Parkhill J."/>
            <person name="Williams H.N."/>
            <person name="Stine O.C."/>
        </authorList>
    </citation>
    <scope>NUCLEOTIDE SEQUENCE [LARGE SCALE GENOMIC DNA]</scope>
    <source>
        <strain evidence="3">ATCC BAA-682 / DSM 15412 / SJ</strain>
    </source>
</reference>
<dbReference type="KEGG" id="bmx:BMS_1473"/>
<dbReference type="PATRIC" id="fig|862908.3.peg.1402"/>
<evidence type="ECO:0000259" key="1">
    <source>
        <dbReference type="Pfam" id="PF01170"/>
    </source>
</evidence>
<dbReference type="Pfam" id="PF01170">
    <property type="entry name" value="UPF0020"/>
    <property type="match status" value="1"/>
</dbReference>
<dbReference type="HOGENOM" id="CLU_032119_3_1_7"/>
<keyword evidence="2" id="KW-0808">Transferase</keyword>
<dbReference type="Gene3D" id="3.30.2130.30">
    <property type="match status" value="1"/>
</dbReference>
<dbReference type="SUPFAM" id="SSF53335">
    <property type="entry name" value="S-adenosyl-L-methionine-dependent methyltransferases"/>
    <property type="match status" value="1"/>
</dbReference>
<dbReference type="GO" id="GO:0008990">
    <property type="term" value="F:rRNA (guanine-N2-)-methyltransferase activity"/>
    <property type="evidence" value="ECO:0007669"/>
    <property type="project" value="TreeGrafter"/>
</dbReference>
<dbReference type="Gene3D" id="3.40.50.150">
    <property type="entry name" value="Vaccinia Virus protein VP39"/>
    <property type="match status" value="1"/>
</dbReference>
<organism evidence="2 3">
    <name type="scientific">Halobacteriovorax marinus (strain ATCC BAA-682 / DSM 15412 / SJ)</name>
    <name type="common">Bacteriovorax marinus</name>
    <dbReference type="NCBI Taxonomy" id="862908"/>
    <lineage>
        <taxon>Bacteria</taxon>
        <taxon>Pseudomonadati</taxon>
        <taxon>Bdellovibrionota</taxon>
        <taxon>Bacteriovoracia</taxon>
        <taxon>Bacteriovoracales</taxon>
        <taxon>Halobacteriovoraceae</taxon>
        <taxon>Halobacteriovorax</taxon>
    </lineage>
</organism>
<dbReference type="InterPro" id="IPR000241">
    <property type="entry name" value="RlmKL-like_Mtase"/>
</dbReference>
<evidence type="ECO:0000313" key="3">
    <source>
        <dbReference type="Proteomes" id="UP000008963"/>
    </source>
</evidence>
<dbReference type="RefSeq" id="WP_014244114.1">
    <property type="nucleotide sequence ID" value="NC_016620.1"/>
</dbReference>
<dbReference type="OrthoDB" id="5288439at2"/>
<keyword evidence="2" id="KW-0489">Methyltransferase</keyword>
<sequence length="374" mass="42896">MSEERDMKFSLTVSPGLEETAHQEFCEKWKLILNSDVPEAEIKKGKIFLEAKVSNICPLIPYLKIPSNAYLIIAEFKAKDRPKLFNKISKIEWHKFLRGDFPLIKVSTKKSKLIHTRGIEESATSAIEEAFKKHPLKSAPKNKTLRNKIHIDIYDDQVRIELSLTGDRMDKRGYKLNTDLAPLRESLAAALIYRLSKYSSKGETLLDPMSGTGTFSLEALNFYSYNDSRDFDYQYAPYFIKLPLMKRVKIGSELFSRVECYDLSPKAIAAIRDNLKNIGDKALIEQCDYFNIQSAKSKVAIINPPYGKRIKLKHELDEFVQQIITHAKESIDLDFVGLIFPSWAFHKLKDVKVMEKTFLSNGGIEVVFTILDLR</sequence>
<dbReference type="GO" id="GO:0070043">
    <property type="term" value="F:rRNA (guanine-N7-)-methyltransferase activity"/>
    <property type="evidence" value="ECO:0007669"/>
    <property type="project" value="TreeGrafter"/>
</dbReference>
<dbReference type="EMBL" id="FQ312005">
    <property type="protein sequence ID" value="CBW26331.1"/>
    <property type="molecule type" value="Genomic_DNA"/>
</dbReference>
<protein>
    <submittedName>
        <fullName evidence="2">Methylase</fullName>
    </submittedName>
</protein>
<proteinExistence type="predicted"/>
<dbReference type="Proteomes" id="UP000008963">
    <property type="component" value="Chromosome"/>
</dbReference>
<dbReference type="PANTHER" id="PTHR47313:SF1">
    <property type="entry name" value="RIBOSOMAL RNA LARGE SUBUNIT METHYLTRANSFERASE K_L"/>
    <property type="match status" value="1"/>
</dbReference>
<name>E1X0A3_HALMS</name>
<dbReference type="PANTHER" id="PTHR47313">
    <property type="entry name" value="RIBOSOMAL RNA LARGE SUBUNIT METHYLTRANSFERASE K/L"/>
    <property type="match status" value="1"/>
</dbReference>
<dbReference type="AlphaFoldDB" id="E1X0A3"/>
<dbReference type="CDD" id="cd11715">
    <property type="entry name" value="THUMP_AdoMetMT"/>
    <property type="match status" value="1"/>
</dbReference>
<keyword evidence="3" id="KW-1185">Reference proteome</keyword>
<dbReference type="STRING" id="862908.BMS_1473"/>
<gene>
    <name evidence="2" type="ordered locus">BMS_1473</name>
</gene>